<dbReference type="Proteomes" id="UP000267342">
    <property type="component" value="Chromosome"/>
</dbReference>
<dbReference type="NCBIfam" id="NF005935">
    <property type="entry name" value="PRK07967.1"/>
    <property type="match status" value="1"/>
</dbReference>
<dbReference type="InterPro" id="IPR016039">
    <property type="entry name" value="Thiolase-like"/>
</dbReference>
<reference evidence="20 21" key="1">
    <citation type="submission" date="2018-09" db="EMBL/GenBank/DDBJ databases">
        <title>Zymobacter palmae IAM14233 (=T109) whole genome analysis.</title>
        <authorList>
            <person name="Yanase H."/>
        </authorList>
    </citation>
    <scope>NUCLEOTIDE SEQUENCE [LARGE SCALE GENOMIC DNA]</scope>
    <source>
        <strain evidence="20 21">IAM14233</strain>
    </source>
</reference>
<dbReference type="RefSeq" id="WP_027704544.1">
    <property type="nucleotide sequence ID" value="NZ_AP018933.1"/>
</dbReference>
<keyword evidence="10" id="KW-0443">Lipid metabolism</keyword>
<evidence type="ECO:0000256" key="12">
    <source>
        <dbReference type="ARBA" id="ARBA00023315"/>
    </source>
</evidence>
<comment type="catalytic activity">
    <reaction evidence="16">
        <text>(3Z)-decenoyl-[ACP] + malonyl-[ACP] + H(+) = 3-oxo-(5Z)-dodecenoyl-[ACP] + holo-[ACP] + CO2</text>
        <dbReference type="Rhea" id="RHEA:54940"/>
        <dbReference type="Rhea" id="RHEA-COMP:9623"/>
        <dbReference type="Rhea" id="RHEA-COMP:9685"/>
        <dbReference type="Rhea" id="RHEA-COMP:9927"/>
        <dbReference type="Rhea" id="RHEA-COMP:14042"/>
        <dbReference type="ChEBI" id="CHEBI:15378"/>
        <dbReference type="ChEBI" id="CHEBI:16526"/>
        <dbReference type="ChEBI" id="CHEBI:64479"/>
        <dbReference type="ChEBI" id="CHEBI:78449"/>
        <dbReference type="ChEBI" id="CHEBI:78798"/>
        <dbReference type="ChEBI" id="CHEBI:138410"/>
    </reaction>
    <physiologicalReaction direction="left-to-right" evidence="16">
        <dbReference type="Rhea" id="RHEA:54941"/>
    </physiologicalReaction>
</comment>
<evidence type="ECO:0000256" key="4">
    <source>
        <dbReference type="ARBA" id="ARBA00011738"/>
    </source>
</evidence>
<evidence type="ECO:0000256" key="5">
    <source>
        <dbReference type="ARBA" id="ARBA00013191"/>
    </source>
</evidence>
<evidence type="ECO:0000256" key="3">
    <source>
        <dbReference type="ARBA" id="ARBA00008467"/>
    </source>
</evidence>
<dbReference type="Pfam" id="PF00109">
    <property type="entry name" value="ketoacyl-synt"/>
    <property type="match status" value="1"/>
</dbReference>
<dbReference type="InterPro" id="IPR014030">
    <property type="entry name" value="Ketoacyl_synth_N"/>
</dbReference>
<evidence type="ECO:0000256" key="1">
    <source>
        <dbReference type="ARBA" id="ARBA00004496"/>
    </source>
</evidence>
<dbReference type="CDD" id="cd00834">
    <property type="entry name" value="KAS_I_II"/>
    <property type="match status" value="1"/>
</dbReference>
<dbReference type="KEGG" id="zpl:ZBT109_0346"/>
<evidence type="ECO:0000256" key="18">
    <source>
        <dbReference type="RuleBase" id="RU003694"/>
    </source>
</evidence>
<evidence type="ECO:0000313" key="21">
    <source>
        <dbReference type="Proteomes" id="UP000267342"/>
    </source>
</evidence>
<name>A0A348HBY4_9GAMM</name>
<comment type="catalytic activity">
    <reaction evidence="17">
        <text>a fatty acyl-[ACP] + malonyl-[ACP] + H(+) = a 3-oxoacyl-[ACP] + holo-[ACP] + CO2</text>
        <dbReference type="Rhea" id="RHEA:22836"/>
        <dbReference type="Rhea" id="RHEA-COMP:9623"/>
        <dbReference type="Rhea" id="RHEA-COMP:9685"/>
        <dbReference type="Rhea" id="RHEA-COMP:9916"/>
        <dbReference type="Rhea" id="RHEA-COMP:14125"/>
        <dbReference type="ChEBI" id="CHEBI:15378"/>
        <dbReference type="ChEBI" id="CHEBI:16526"/>
        <dbReference type="ChEBI" id="CHEBI:64479"/>
        <dbReference type="ChEBI" id="CHEBI:78449"/>
        <dbReference type="ChEBI" id="CHEBI:78776"/>
        <dbReference type="ChEBI" id="CHEBI:138651"/>
        <dbReference type="EC" id="2.3.1.41"/>
    </reaction>
    <physiologicalReaction direction="left-to-right" evidence="17">
        <dbReference type="Rhea" id="RHEA:22837"/>
    </physiologicalReaction>
</comment>
<proteinExistence type="inferred from homology"/>
<dbReference type="InterPro" id="IPR000794">
    <property type="entry name" value="Beta-ketoacyl_synthase"/>
</dbReference>
<evidence type="ECO:0000256" key="2">
    <source>
        <dbReference type="ARBA" id="ARBA00005194"/>
    </source>
</evidence>
<dbReference type="SUPFAM" id="SSF53901">
    <property type="entry name" value="Thiolase-like"/>
    <property type="match status" value="2"/>
</dbReference>
<keyword evidence="7" id="KW-0444">Lipid biosynthesis</keyword>
<dbReference type="GO" id="GO:0004315">
    <property type="term" value="F:3-oxoacyl-[acyl-carrier-protein] synthase activity"/>
    <property type="evidence" value="ECO:0007669"/>
    <property type="project" value="UniProtKB-EC"/>
</dbReference>
<dbReference type="Pfam" id="PF02801">
    <property type="entry name" value="Ketoacyl-synt_C"/>
    <property type="match status" value="1"/>
</dbReference>
<evidence type="ECO:0000256" key="10">
    <source>
        <dbReference type="ARBA" id="ARBA00023098"/>
    </source>
</evidence>
<dbReference type="GO" id="GO:0006633">
    <property type="term" value="P:fatty acid biosynthetic process"/>
    <property type="evidence" value="ECO:0007669"/>
    <property type="project" value="UniProtKB-UniPathway"/>
</dbReference>
<keyword evidence="6" id="KW-0963">Cytoplasm</keyword>
<evidence type="ECO:0000256" key="14">
    <source>
        <dbReference type="ARBA" id="ARBA00041620"/>
    </source>
</evidence>
<dbReference type="PANTHER" id="PTHR11712">
    <property type="entry name" value="POLYKETIDE SYNTHASE-RELATED"/>
    <property type="match status" value="1"/>
</dbReference>
<evidence type="ECO:0000313" key="20">
    <source>
        <dbReference type="EMBL" id="BBG29136.1"/>
    </source>
</evidence>
<evidence type="ECO:0000256" key="7">
    <source>
        <dbReference type="ARBA" id="ARBA00022516"/>
    </source>
</evidence>
<dbReference type="AlphaFoldDB" id="A0A348HBY4"/>
<dbReference type="InterPro" id="IPR018201">
    <property type="entry name" value="Ketoacyl_synth_AS"/>
</dbReference>
<evidence type="ECO:0000256" key="17">
    <source>
        <dbReference type="ARBA" id="ARBA00048506"/>
    </source>
</evidence>
<dbReference type="InterPro" id="IPR014031">
    <property type="entry name" value="Ketoacyl_synth_C"/>
</dbReference>
<dbReference type="PROSITE" id="PS52004">
    <property type="entry name" value="KS3_2"/>
    <property type="match status" value="1"/>
</dbReference>
<keyword evidence="8 18" id="KW-0808">Transferase</keyword>
<dbReference type="Gene3D" id="3.40.47.10">
    <property type="match status" value="2"/>
</dbReference>
<comment type="subcellular location">
    <subcellularLocation>
        <location evidence="1">Cytoplasm</location>
    </subcellularLocation>
</comment>
<keyword evidence="21" id="KW-1185">Reference proteome</keyword>
<dbReference type="OrthoDB" id="9808669at2"/>
<feature type="domain" description="Ketosynthase family 3 (KS3)" evidence="19">
    <location>
        <begin position="1"/>
        <end position="402"/>
    </location>
</feature>
<evidence type="ECO:0000256" key="16">
    <source>
        <dbReference type="ARBA" id="ARBA00048121"/>
    </source>
</evidence>
<keyword evidence="11" id="KW-0275">Fatty acid biosynthesis</keyword>
<comment type="subunit">
    <text evidence="4">Homodimer.</text>
</comment>
<dbReference type="InterPro" id="IPR020841">
    <property type="entry name" value="PKS_Beta-ketoAc_synthase_dom"/>
</dbReference>
<dbReference type="NCBIfam" id="NF005589">
    <property type="entry name" value="PRK07314.1"/>
    <property type="match status" value="1"/>
</dbReference>
<accession>A0A348HBY4</accession>
<dbReference type="FunFam" id="3.40.47.10:FF:000006">
    <property type="entry name" value="3-oxoacyl-[acyl-carrier-protein] synthase I"/>
    <property type="match status" value="1"/>
</dbReference>
<protein>
    <recommendedName>
        <fullName evidence="13">3-oxoacyl-[acyl-carrier-protein] synthase 1</fullName>
        <ecNumber evidence="5">2.3.1.41</ecNumber>
    </recommendedName>
    <alternativeName>
        <fullName evidence="14">3-oxoacyl-[acyl-carrier-protein] synthase I</fullName>
    </alternativeName>
    <alternativeName>
        <fullName evidence="15">Beta-ketoacyl-ACP synthase I</fullName>
    </alternativeName>
</protein>
<comment type="pathway">
    <text evidence="2">Lipid metabolism; fatty acid biosynthesis.</text>
</comment>
<dbReference type="EC" id="2.3.1.41" evidence="5"/>
<organism evidence="20 21">
    <name type="scientific">Zymobacter palmae</name>
    <dbReference type="NCBI Taxonomy" id="33074"/>
    <lineage>
        <taxon>Bacteria</taxon>
        <taxon>Pseudomonadati</taxon>
        <taxon>Pseudomonadota</taxon>
        <taxon>Gammaproteobacteria</taxon>
        <taxon>Oceanospirillales</taxon>
        <taxon>Halomonadaceae</taxon>
        <taxon>Zymobacter group</taxon>
        <taxon>Zymobacter</taxon>
    </lineage>
</organism>
<keyword evidence="9" id="KW-0276">Fatty acid metabolism</keyword>
<keyword evidence="12" id="KW-0012">Acyltransferase</keyword>
<dbReference type="GO" id="GO:0005829">
    <property type="term" value="C:cytosol"/>
    <property type="evidence" value="ECO:0007669"/>
    <property type="project" value="TreeGrafter"/>
</dbReference>
<dbReference type="EMBL" id="AP018933">
    <property type="protein sequence ID" value="BBG29136.1"/>
    <property type="molecule type" value="Genomic_DNA"/>
</dbReference>
<evidence type="ECO:0000259" key="19">
    <source>
        <dbReference type="PROSITE" id="PS52004"/>
    </source>
</evidence>
<evidence type="ECO:0000256" key="11">
    <source>
        <dbReference type="ARBA" id="ARBA00023160"/>
    </source>
</evidence>
<gene>
    <name evidence="20" type="ORF">ZBT109_0346</name>
</gene>
<sequence>MKRVVVTGLGIVSCLGNDQQQVLDALKAGRSGIRYREEYAEHGMRSQIAGAVEIDLDPLIDRKFRRFMGDAAAYAYVSMKQAIEDAGLAPEQVSNLRTGLIAGSGGASSANQVEAADILREKGLRRVGPYRVTRTMGSTVSACLATPFAIKGVNYSISSACATSAHCIGSAVEQIQLGKQDIVFAGGGEEEHWTLSCLFDAMGALSTRYNDTPEKASRPYDSARDGFVIAGGGGIVVLEEYEHAKARGAKIYAEVVGYGANSDGYDMVAPSGEGGKRCMEMALATSEGPIDYINTHGTSTPVGDLSELRAMRELFGNKVPPLSSTKSLTGHSLGATGVQEAIYTLLMMQNDFICASANIDELDPEADGFDIVRERRDNVRLNRAMSNSFGFGGTNASLLFQRID</sequence>
<dbReference type="PROSITE" id="PS00606">
    <property type="entry name" value="KS3_1"/>
    <property type="match status" value="1"/>
</dbReference>
<comment type="similarity">
    <text evidence="3 18">Belongs to the thiolase-like superfamily. Beta-ketoacyl-ACP synthases family.</text>
</comment>
<dbReference type="SMART" id="SM00825">
    <property type="entry name" value="PKS_KS"/>
    <property type="match status" value="1"/>
</dbReference>
<evidence type="ECO:0000256" key="15">
    <source>
        <dbReference type="ARBA" id="ARBA00042143"/>
    </source>
</evidence>
<dbReference type="STRING" id="1123510.GCA_000620025_00553"/>
<evidence type="ECO:0000256" key="13">
    <source>
        <dbReference type="ARBA" id="ARBA00039450"/>
    </source>
</evidence>
<dbReference type="UniPathway" id="UPA00094"/>
<evidence type="ECO:0000256" key="9">
    <source>
        <dbReference type="ARBA" id="ARBA00022832"/>
    </source>
</evidence>
<dbReference type="PANTHER" id="PTHR11712:SF306">
    <property type="entry name" value="3-OXOACYL-[ACYL-CARRIER-PROTEIN] SYNTHASE 1"/>
    <property type="match status" value="1"/>
</dbReference>
<evidence type="ECO:0000256" key="8">
    <source>
        <dbReference type="ARBA" id="ARBA00022679"/>
    </source>
</evidence>
<evidence type="ECO:0000256" key="6">
    <source>
        <dbReference type="ARBA" id="ARBA00022490"/>
    </source>
</evidence>